<dbReference type="EMBL" id="JRKL02002894">
    <property type="protein sequence ID" value="KAF3957175.1"/>
    <property type="molecule type" value="Genomic_DNA"/>
</dbReference>
<feature type="region of interest" description="Disordered" evidence="1">
    <location>
        <begin position="1"/>
        <end position="29"/>
    </location>
</feature>
<evidence type="ECO:0000313" key="4">
    <source>
        <dbReference type="Proteomes" id="UP000737018"/>
    </source>
</evidence>
<name>A0A8J4VIB6_9ROSI</name>
<evidence type="ECO:0000313" key="3">
    <source>
        <dbReference type="EMBL" id="KAF3957175.1"/>
    </source>
</evidence>
<dbReference type="InterPro" id="IPR008395">
    <property type="entry name" value="Agenet-like_dom"/>
</dbReference>
<gene>
    <name evidence="3" type="ORF">CMV_017781</name>
</gene>
<dbReference type="InterPro" id="IPR014002">
    <property type="entry name" value="Agenet_dom_plant"/>
</dbReference>
<dbReference type="AlphaFoldDB" id="A0A8J4VIB6"/>
<feature type="domain" description="Agenet" evidence="2">
    <location>
        <begin position="91"/>
        <end position="147"/>
    </location>
</feature>
<dbReference type="PANTHER" id="PTHR31917:SF80">
    <property type="entry name" value="AGENET DOMAIN-CONTAINING PROTEIN-RELATED"/>
    <property type="match status" value="1"/>
</dbReference>
<dbReference type="PANTHER" id="PTHR31917">
    <property type="entry name" value="AGENET DOMAIN-CONTAINING PROTEIN-RELATED"/>
    <property type="match status" value="1"/>
</dbReference>
<keyword evidence="4" id="KW-1185">Reference proteome</keyword>
<evidence type="ECO:0000259" key="2">
    <source>
        <dbReference type="SMART" id="SM00743"/>
    </source>
</evidence>
<protein>
    <recommendedName>
        <fullName evidence="2">Agenet domain-containing protein</fullName>
    </recommendedName>
</protein>
<accession>A0A8J4VIB6</accession>
<proteinExistence type="predicted"/>
<reference evidence="3" key="1">
    <citation type="submission" date="2020-03" db="EMBL/GenBank/DDBJ databases">
        <title>Castanea mollissima Vanexum genome sequencing.</title>
        <authorList>
            <person name="Staton M."/>
        </authorList>
    </citation>
    <scope>NUCLEOTIDE SEQUENCE</scope>
    <source>
        <tissue evidence="3">Leaf</tissue>
    </source>
</reference>
<comment type="caution">
    <text evidence="3">The sequence shown here is derived from an EMBL/GenBank/DDBJ whole genome shotgun (WGS) entry which is preliminary data.</text>
</comment>
<feature type="compositionally biased region" description="Basic and acidic residues" evidence="1">
    <location>
        <begin position="1"/>
        <end position="18"/>
    </location>
</feature>
<sequence>MSDSETQFRKGDQVEVTKPHHHSYATTTSVATNGPYYPATVLGSHSTKDHHLLIQYQTLMSLHSGPYGPQLLTEYVHWARVRPIPPNDLHHRLKVGDSVDAFRGCSWVKGTVMDIYENSMYLVLFDEEEQELEIEQWNLRLHRNWVRGSWDPPLLEQVNYKAALCSVLCTHIKFTNSGLNGEIIDF</sequence>
<dbReference type="Proteomes" id="UP000737018">
    <property type="component" value="Unassembled WGS sequence"/>
</dbReference>
<organism evidence="3 4">
    <name type="scientific">Castanea mollissima</name>
    <name type="common">Chinese chestnut</name>
    <dbReference type="NCBI Taxonomy" id="60419"/>
    <lineage>
        <taxon>Eukaryota</taxon>
        <taxon>Viridiplantae</taxon>
        <taxon>Streptophyta</taxon>
        <taxon>Embryophyta</taxon>
        <taxon>Tracheophyta</taxon>
        <taxon>Spermatophyta</taxon>
        <taxon>Magnoliopsida</taxon>
        <taxon>eudicotyledons</taxon>
        <taxon>Gunneridae</taxon>
        <taxon>Pentapetalae</taxon>
        <taxon>rosids</taxon>
        <taxon>fabids</taxon>
        <taxon>Fagales</taxon>
        <taxon>Fagaceae</taxon>
        <taxon>Castanea</taxon>
    </lineage>
</organism>
<dbReference type="SMART" id="SM00743">
    <property type="entry name" value="Agenet"/>
    <property type="match status" value="1"/>
</dbReference>
<evidence type="ECO:0000256" key="1">
    <source>
        <dbReference type="SAM" id="MobiDB-lite"/>
    </source>
</evidence>
<dbReference type="Pfam" id="PF05641">
    <property type="entry name" value="Agenet"/>
    <property type="match status" value="1"/>
</dbReference>
<dbReference type="OrthoDB" id="2020707at2759"/>